<evidence type="ECO:0000313" key="1">
    <source>
        <dbReference type="EMBL" id="QHT09091.1"/>
    </source>
</evidence>
<reference evidence="1" key="1">
    <citation type="journal article" date="2020" name="Nature">
        <title>Giant virus diversity and host interactions through global metagenomics.</title>
        <authorList>
            <person name="Schulz F."/>
            <person name="Roux S."/>
            <person name="Paez-Espino D."/>
            <person name="Jungbluth S."/>
            <person name="Walsh D.A."/>
            <person name="Denef V.J."/>
            <person name="McMahon K.D."/>
            <person name="Konstantinidis K.T."/>
            <person name="Eloe-Fadrosh E.A."/>
            <person name="Kyrpides N.C."/>
            <person name="Woyke T."/>
        </authorList>
    </citation>
    <scope>NUCLEOTIDE SEQUENCE</scope>
    <source>
        <strain evidence="1">GVMAG-M-3300023110-24</strain>
    </source>
</reference>
<protein>
    <submittedName>
        <fullName evidence="1">Uncharacterized protein</fullName>
    </submittedName>
</protein>
<sequence>MNQEYLQSIYNYFNEKHSNKKCKSCKNDKIFTESNNKIIFSCGENDSKLCGIQLDIDIPEYVNINDVNVMKKLINEKINYTVLSNYIDVPIEDNSDEIDYINKINKLYDKNNNIIDKNELYNDIIRKRKRLYSELDTSDPKSYVKNMKEINVLYREILDIINNISDILIVDKPIINKNNTNKSKRTSAIKLKVKWTKNNKTMYGIVEHIIKNKFVVNSNDKQYVLKKDNLEIISDSEYENMTRNDVINIGDRVSWLNKSNIKISGNVIDINKNNAIIEDDNKDNYVISTDSLTK</sequence>
<organism evidence="1">
    <name type="scientific">viral metagenome</name>
    <dbReference type="NCBI Taxonomy" id="1070528"/>
    <lineage>
        <taxon>unclassified sequences</taxon>
        <taxon>metagenomes</taxon>
        <taxon>organismal metagenomes</taxon>
    </lineage>
</organism>
<accession>A0A6C0CXQ8</accession>
<proteinExistence type="predicted"/>
<dbReference type="AlphaFoldDB" id="A0A6C0CXQ8"/>
<dbReference type="EMBL" id="MN739508">
    <property type="protein sequence ID" value="QHT09091.1"/>
    <property type="molecule type" value="Genomic_DNA"/>
</dbReference>
<name>A0A6C0CXQ8_9ZZZZ</name>